<sequence>MFVNSNAKYYNAFNLINGIGPITFKKLLAHFKSLKEAWTANLSQLKEAGLEKSAIEQIRISRQKIDPDSEAKKLEKEDIDLITIEDENYPKLLKEIYNPPALLYVRGKFEKKDEFSLGVVGTRKLSLYGQQITPQITADLAKAGLTIVSGLAKGIDALAHEAALKGGGRTIAVLGSGVDRKSVYPTSNGYLAEKIISQNGVVLSEFPLGAIGQPSHFPQRNRIISGLSLGILVIEAPERSGALITARDALEQNREVFAVPGPVFSKNSLGPNNLIKMGAKLVTEANDILEELNLSLLTSIQKNREILPDSKEEGLILEALSSEPLHIDKIIIQAKLPAHIINSTLTLMEMKGKVRNLGGNNYVLAY</sequence>
<comment type="similarity">
    <text evidence="1">Belongs to the DprA/Smf family.</text>
</comment>
<comment type="caution">
    <text evidence="4">The sequence shown here is derived from an EMBL/GenBank/DDBJ whole genome shotgun (WGS) entry which is preliminary data.</text>
</comment>
<evidence type="ECO:0000256" key="1">
    <source>
        <dbReference type="ARBA" id="ARBA00006525"/>
    </source>
</evidence>
<dbReference type="Gene3D" id="3.40.50.450">
    <property type="match status" value="1"/>
</dbReference>
<organism evidence="4 5">
    <name type="scientific">Candidatus Portnoybacteria bacterium RIFCSPHIGHO2_01_FULL_40_12b</name>
    <dbReference type="NCBI Taxonomy" id="1801994"/>
    <lineage>
        <taxon>Bacteria</taxon>
        <taxon>Candidatus Portnoyibacteriota</taxon>
    </lineage>
</organism>
<evidence type="ECO:0000313" key="4">
    <source>
        <dbReference type="EMBL" id="OGZ35008.1"/>
    </source>
</evidence>
<dbReference type="EMBL" id="MHMY01000021">
    <property type="protein sequence ID" value="OGZ35008.1"/>
    <property type="molecule type" value="Genomic_DNA"/>
</dbReference>
<reference evidence="4 5" key="1">
    <citation type="journal article" date="2016" name="Nat. Commun.">
        <title>Thousands of microbial genomes shed light on interconnected biogeochemical processes in an aquifer system.</title>
        <authorList>
            <person name="Anantharaman K."/>
            <person name="Brown C.T."/>
            <person name="Hug L.A."/>
            <person name="Sharon I."/>
            <person name="Castelle C.J."/>
            <person name="Probst A.J."/>
            <person name="Thomas B.C."/>
            <person name="Singh A."/>
            <person name="Wilkins M.J."/>
            <person name="Karaoz U."/>
            <person name="Brodie E.L."/>
            <person name="Williams K.H."/>
            <person name="Hubbard S.S."/>
            <person name="Banfield J.F."/>
        </authorList>
    </citation>
    <scope>NUCLEOTIDE SEQUENCE [LARGE SCALE GENOMIC DNA]</scope>
</reference>
<dbReference type="PANTHER" id="PTHR43022:SF1">
    <property type="entry name" value="PROTEIN SMF"/>
    <property type="match status" value="1"/>
</dbReference>
<evidence type="ECO:0000259" key="3">
    <source>
        <dbReference type="Pfam" id="PF17782"/>
    </source>
</evidence>
<dbReference type="GO" id="GO:0009294">
    <property type="term" value="P:DNA-mediated transformation"/>
    <property type="evidence" value="ECO:0007669"/>
    <property type="project" value="InterPro"/>
</dbReference>
<evidence type="ECO:0000259" key="2">
    <source>
        <dbReference type="Pfam" id="PF02481"/>
    </source>
</evidence>
<evidence type="ECO:0000313" key="5">
    <source>
        <dbReference type="Proteomes" id="UP000176974"/>
    </source>
</evidence>
<dbReference type="PANTHER" id="PTHR43022">
    <property type="entry name" value="PROTEIN SMF"/>
    <property type="match status" value="1"/>
</dbReference>
<dbReference type="Pfam" id="PF17782">
    <property type="entry name" value="WHD_DprA"/>
    <property type="match status" value="1"/>
</dbReference>
<feature type="domain" description="DprA winged helix" evidence="3">
    <location>
        <begin position="306"/>
        <end position="360"/>
    </location>
</feature>
<name>A0A1G2FBP9_9BACT</name>
<dbReference type="InterPro" id="IPR010994">
    <property type="entry name" value="RuvA_2-like"/>
</dbReference>
<dbReference type="AlphaFoldDB" id="A0A1G2FBP9"/>
<dbReference type="SUPFAM" id="SSF47781">
    <property type="entry name" value="RuvA domain 2-like"/>
    <property type="match status" value="1"/>
</dbReference>
<dbReference type="InterPro" id="IPR041614">
    <property type="entry name" value="DprA_WH"/>
</dbReference>
<protein>
    <submittedName>
        <fullName evidence="4">DNA protecting protein DprA</fullName>
    </submittedName>
</protein>
<proteinExistence type="inferred from homology"/>
<gene>
    <name evidence="4" type="ORF">A2815_01200</name>
</gene>
<feature type="domain" description="Smf/DprA SLOG" evidence="2">
    <location>
        <begin position="81"/>
        <end position="292"/>
    </location>
</feature>
<accession>A0A1G2FBP9</accession>
<dbReference type="Gene3D" id="1.10.10.10">
    <property type="entry name" value="Winged helix-like DNA-binding domain superfamily/Winged helix DNA-binding domain"/>
    <property type="match status" value="1"/>
</dbReference>
<dbReference type="InterPro" id="IPR057666">
    <property type="entry name" value="DrpA_SLOG"/>
</dbReference>
<dbReference type="SUPFAM" id="SSF102405">
    <property type="entry name" value="MCP/YpsA-like"/>
    <property type="match status" value="1"/>
</dbReference>
<dbReference type="InterPro" id="IPR003488">
    <property type="entry name" value="DprA"/>
</dbReference>
<dbReference type="InterPro" id="IPR036388">
    <property type="entry name" value="WH-like_DNA-bd_sf"/>
</dbReference>
<dbReference type="Proteomes" id="UP000176974">
    <property type="component" value="Unassembled WGS sequence"/>
</dbReference>
<dbReference type="NCBIfam" id="TIGR00732">
    <property type="entry name" value="dprA"/>
    <property type="match status" value="1"/>
</dbReference>
<dbReference type="Pfam" id="PF02481">
    <property type="entry name" value="DNA_processg_A"/>
    <property type="match status" value="1"/>
</dbReference>